<keyword evidence="4" id="KW-0472">Membrane</keyword>
<dbReference type="Pfam" id="PF00229">
    <property type="entry name" value="TNF"/>
    <property type="match status" value="1"/>
</dbReference>
<evidence type="ECO:0000313" key="6">
    <source>
        <dbReference type="EMBL" id="KAF7689216.1"/>
    </source>
</evidence>
<dbReference type="InterPro" id="IPR008983">
    <property type="entry name" value="Tumour_necrosis_fac-like_dom"/>
</dbReference>
<dbReference type="Gene3D" id="2.60.120.40">
    <property type="match status" value="1"/>
</dbReference>
<dbReference type="EMBL" id="JABFDY010000024">
    <property type="protein sequence ID" value="KAF7689216.1"/>
    <property type="molecule type" value="Genomic_DNA"/>
</dbReference>
<dbReference type="SMART" id="SM00207">
    <property type="entry name" value="TNF"/>
    <property type="match status" value="1"/>
</dbReference>
<feature type="domain" description="THD" evidence="5">
    <location>
        <begin position="1"/>
        <end position="120"/>
    </location>
</feature>
<evidence type="ECO:0000313" key="7">
    <source>
        <dbReference type="Proteomes" id="UP000606274"/>
    </source>
</evidence>
<comment type="subcellular location">
    <subcellularLocation>
        <location evidence="1">Membrane</location>
    </subcellularLocation>
</comment>
<reference evidence="6" key="1">
    <citation type="submission" date="2020-08" db="EMBL/GenBank/DDBJ databases">
        <title>Chromosome-level assembly of Southern catfish (Silurus meridionalis) provides insights into visual adaptation to the nocturnal and benthic lifestyles.</title>
        <authorList>
            <person name="Zhang Y."/>
            <person name="Wang D."/>
            <person name="Peng Z."/>
        </authorList>
    </citation>
    <scope>NUCLEOTIDE SEQUENCE</scope>
    <source>
        <strain evidence="6">SWU-2019-XX</strain>
        <tissue evidence="6">Muscle</tissue>
    </source>
</reference>
<dbReference type="PROSITE" id="PS00251">
    <property type="entry name" value="THD_1"/>
    <property type="match status" value="1"/>
</dbReference>
<keyword evidence="7" id="KW-1185">Reference proteome</keyword>
<sequence length="120" mass="13996">DERGFPAFRHSLSYSNGNLIIPKDGFYFLFSKVSFRINCSTFTHEIKLNSSRYSYIPINLMMDKRRSCVDQKRAHEKNQFSSYLGGVLRLHKKEKVFVSVSDYSSLITETKQNFFGGFMI</sequence>
<dbReference type="Proteomes" id="UP000606274">
    <property type="component" value="Unassembled WGS sequence"/>
</dbReference>
<comment type="caution">
    <text evidence="6">The sequence shown here is derived from an EMBL/GenBank/DDBJ whole genome shotgun (WGS) entry which is preliminary data.</text>
</comment>
<dbReference type="GO" id="GO:0005615">
    <property type="term" value="C:extracellular space"/>
    <property type="evidence" value="ECO:0007669"/>
    <property type="project" value="UniProtKB-KW"/>
</dbReference>
<evidence type="ECO:0000256" key="2">
    <source>
        <dbReference type="ARBA" id="ARBA00008670"/>
    </source>
</evidence>
<name>A0A8T0AF28_SILME</name>
<dbReference type="PANTHER" id="PTHR11471">
    <property type="entry name" value="TUMOR NECROSIS FACTOR FAMILY MEMBER"/>
    <property type="match status" value="1"/>
</dbReference>
<dbReference type="InterPro" id="IPR006052">
    <property type="entry name" value="TNF_dom"/>
</dbReference>
<comment type="similarity">
    <text evidence="2">Belongs to the tumor necrosis factor family.</text>
</comment>
<protein>
    <recommendedName>
        <fullName evidence="5">THD domain-containing protein</fullName>
    </recommendedName>
</protein>
<evidence type="ECO:0000259" key="5">
    <source>
        <dbReference type="PROSITE" id="PS50049"/>
    </source>
</evidence>
<dbReference type="GO" id="GO:0006955">
    <property type="term" value="P:immune response"/>
    <property type="evidence" value="ECO:0007669"/>
    <property type="project" value="InterPro"/>
</dbReference>
<evidence type="ECO:0000256" key="4">
    <source>
        <dbReference type="ARBA" id="ARBA00023136"/>
    </source>
</evidence>
<dbReference type="GO" id="GO:0005164">
    <property type="term" value="F:tumor necrosis factor receptor binding"/>
    <property type="evidence" value="ECO:0007669"/>
    <property type="project" value="InterPro"/>
</dbReference>
<dbReference type="PROSITE" id="PS50049">
    <property type="entry name" value="THD_2"/>
    <property type="match status" value="1"/>
</dbReference>
<accession>A0A8T0AF28</accession>
<dbReference type="GO" id="GO:0016020">
    <property type="term" value="C:membrane"/>
    <property type="evidence" value="ECO:0007669"/>
    <property type="project" value="UniProtKB-SubCell"/>
</dbReference>
<keyword evidence="3" id="KW-0202">Cytokine</keyword>
<evidence type="ECO:0000256" key="1">
    <source>
        <dbReference type="ARBA" id="ARBA00004370"/>
    </source>
</evidence>
<dbReference type="GO" id="GO:0005125">
    <property type="term" value="F:cytokine activity"/>
    <property type="evidence" value="ECO:0007669"/>
    <property type="project" value="UniProtKB-KW"/>
</dbReference>
<proteinExistence type="inferred from homology"/>
<organism evidence="6 7">
    <name type="scientific">Silurus meridionalis</name>
    <name type="common">Southern catfish</name>
    <name type="synonym">Silurus soldatovi meridionalis</name>
    <dbReference type="NCBI Taxonomy" id="175797"/>
    <lineage>
        <taxon>Eukaryota</taxon>
        <taxon>Metazoa</taxon>
        <taxon>Chordata</taxon>
        <taxon>Craniata</taxon>
        <taxon>Vertebrata</taxon>
        <taxon>Euteleostomi</taxon>
        <taxon>Actinopterygii</taxon>
        <taxon>Neopterygii</taxon>
        <taxon>Teleostei</taxon>
        <taxon>Ostariophysi</taxon>
        <taxon>Siluriformes</taxon>
        <taxon>Siluridae</taxon>
        <taxon>Silurus</taxon>
    </lineage>
</organism>
<dbReference type="InterPro" id="IPR021184">
    <property type="entry name" value="TNF_CS"/>
</dbReference>
<dbReference type="AlphaFoldDB" id="A0A8T0AF28"/>
<gene>
    <name evidence="6" type="ORF">HF521_012569</name>
</gene>
<dbReference type="PANTHER" id="PTHR11471:SF13">
    <property type="entry name" value="TNF FAMILY PROFILE DOMAIN-CONTAINING PROTEIN"/>
    <property type="match status" value="1"/>
</dbReference>
<evidence type="ECO:0000256" key="3">
    <source>
        <dbReference type="ARBA" id="ARBA00022514"/>
    </source>
</evidence>
<dbReference type="SUPFAM" id="SSF49842">
    <property type="entry name" value="TNF-like"/>
    <property type="match status" value="1"/>
</dbReference>
<feature type="non-terminal residue" evidence="6">
    <location>
        <position position="1"/>
    </location>
</feature>